<evidence type="ECO:0000313" key="3">
    <source>
        <dbReference type="EMBL" id="MBJ7314630.1"/>
    </source>
</evidence>
<dbReference type="Gene3D" id="1.25.40.10">
    <property type="entry name" value="Tetratricopeptide repeat domain"/>
    <property type="match status" value="1"/>
</dbReference>
<accession>A0A8I1G7J2</accession>
<keyword evidence="5" id="KW-1185">Reference proteome</keyword>
<dbReference type="AlphaFoldDB" id="A0A8I1G7J2"/>
<proteinExistence type="predicted"/>
<dbReference type="EMBL" id="JAEMOP010000002">
    <property type="protein sequence ID" value="MBJ7314630.1"/>
    <property type="molecule type" value="Genomic_DNA"/>
</dbReference>
<feature type="signal peptide" evidence="1">
    <location>
        <begin position="1"/>
        <end position="19"/>
    </location>
</feature>
<evidence type="ECO:0000313" key="5">
    <source>
        <dbReference type="Proteomes" id="UP000655994"/>
    </source>
</evidence>
<evidence type="ECO:0008006" key="6">
    <source>
        <dbReference type="Google" id="ProtNLM"/>
    </source>
</evidence>
<name>A0A8I1G7J2_9GAMM</name>
<dbReference type="Proteomes" id="UP000621390">
    <property type="component" value="Unassembled WGS sequence"/>
</dbReference>
<reference evidence="3 5" key="1">
    <citation type="submission" date="2020-09" db="EMBL/GenBank/DDBJ databases">
        <title>Draft Genomes of Bacterial Isolates from North Pond Shallow Sediments.</title>
        <authorList>
            <person name="Kiel Reese B."/>
            <person name="Mullis M."/>
            <person name="Weisend R.E."/>
        </authorList>
    </citation>
    <scope>NUCLEOTIDE SEQUENCE</scope>
    <source>
        <strain evidence="3">KJE-2</strain>
        <strain evidence="2 5">KJE-3</strain>
    </source>
</reference>
<keyword evidence="1" id="KW-0732">Signal</keyword>
<dbReference type="SUPFAM" id="SSF48452">
    <property type="entry name" value="TPR-like"/>
    <property type="match status" value="1"/>
</dbReference>
<comment type="caution">
    <text evidence="3">The sequence shown here is derived from an EMBL/GenBank/DDBJ whole genome shotgun (WGS) entry which is preliminary data.</text>
</comment>
<evidence type="ECO:0000313" key="4">
    <source>
        <dbReference type="Proteomes" id="UP000621390"/>
    </source>
</evidence>
<gene>
    <name evidence="2" type="ORF">JHC10_12965</name>
    <name evidence="3" type="ORF">JHC11_01250</name>
</gene>
<dbReference type="RefSeq" id="WP_199495084.1">
    <property type="nucleotide sequence ID" value="NZ_JAEMOO010000013.1"/>
</dbReference>
<organism evidence="3 4">
    <name type="scientific">Idiomarina abyssalis</name>
    <dbReference type="NCBI Taxonomy" id="86102"/>
    <lineage>
        <taxon>Bacteria</taxon>
        <taxon>Pseudomonadati</taxon>
        <taxon>Pseudomonadota</taxon>
        <taxon>Gammaproteobacteria</taxon>
        <taxon>Alteromonadales</taxon>
        <taxon>Idiomarinaceae</taxon>
        <taxon>Idiomarina</taxon>
    </lineage>
</organism>
<protein>
    <recommendedName>
        <fullName evidence="6">Tetratricopeptide repeat protein</fullName>
    </recommendedName>
</protein>
<feature type="chain" id="PRO_5034857091" description="Tetratricopeptide repeat protein" evidence="1">
    <location>
        <begin position="20"/>
        <end position="352"/>
    </location>
</feature>
<evidence type="ECO:0000313" key="2">
    <source>
        <dbReference type="EMBL" id="MBJ7267848.1"/>
    </source>
</evidence>
<dbReference type="InterPro" id="IPR011990">
    <property type="entry name" value="TPR-like_helical_dom_sf"/>
</dbReference>
<dbReference type="Proteomes" id="UP000655994">
    <property type="component" value="Unassembled WGS sequence"/>
</dbReference>
<sequence>MRVALLLIGLLVSHMAASSEELLWQPEAAIVPTEVTEAEQRYQQHPNSLNHGADLIHHYLNWVRRSDSHEYLQKAKQLRSKLAEQPSANRNLNWLLASADLLQYQHQFTKASEYLERILELRPFHLQASLMQARIALAQGNTEAAKSRCTSLFGQHSLSVVSTCLLEVEGRSNQQLAAYTQLSDLQKRQPQNSEVDTIERWRLQILAEQALLLERYAEARSWLNQLPEDKTIVEEKLLLDSYLLETSGSLPDSLIADCASQLTDALAVRVALVQQRLHGGGCWVDYIKQRMHLRVLRNDRLHSADIAFYFTYLLEHPDRAVKWANINYSVAKEPFDKRLLIDAQQLQKEANQ</sequence>
<dbReference type="EMBL" id="JAEMOS010000047">
    <property type="protein sequence ID" value="MBJ7267848.1"/>
    <property type="molecule type" value="Genomic_DNA"/>
</dbReference>
<evidence type="ECO:0000256" key="1">
    <source>
        <dbReference type="SAM" id="SignalP"/>
    </source>
</evidence>